<organism evidence="8 9">
    <name type="scientific">Roseibium album</name>
    <dbReference type="NCBI Taxonomy" id="311410"/>
    <lineage>
        <taxon>Bacteria</taxon>
        <taxon>Pseudomonadati</taxon>
        <taxon>Pseudomonadota</taxon>
        <taxon>Alphaproteobacteria</taxon>
        <taxon>Hyphomicrobiales</taxon>
        <taxon>Stappiaceae</taxon>
        <taxon>Roseibium</taxon>
    </lineage>
</organism>
<feature type="region of interest" description="Disordered" evidence="5">
    <location>
        <begin position="488"/>
        <end position="654"/>
    </location>
</feature>
<dbReference type="SUPFAM" id="SSF48452">
    <property type="entry name" value="TPR-like"/>
    <property type="match status" value="1"/>
</dbReference>
<dbReference type="GO" id="GO:0016020">
    <property type="term" value="C:membrane"/>
    <property type="evidence" value="ECO:0007669"/>
    <property type="project" value="UniProtKB-SubCell"/>
</dbReference>
<feature type="domain" description="HemY N-terminal" evidence="7">
    <location>
        <begin position="26"/>
        <end position="132"/>
    </location>
</feature>
<dbReference type="EMBL" id="CXWC01000002">
    <property type="protein sequence ID" value="CTQ65698.1"/>
    <property type="molecule type" value="Genomic_DNA"/>
</dbReference>
<dbReference type="InterPro" id="IPR011990">
    <property type="entry name" value="TPR-like_helical_dom_sf"/>
</dbReference>
<reference evidence="9" key="1">
    <citation type="submission" date="2015-07" db="EMBL/GenBank/DDBJ databases">
        <authorList>
            <person name="Rodrigo-Torres Lidia"/>
            <person name="Arahal R.David."/>
        </authorList>
    </citation>
    <scope>NUCLEOTIDE SEQUENCE [LARGE SCALE GENOMIC DNA]</scope>
    <source>
        <strain evidence="9">CECT 5096</strain>
    </source>
</reference>
<dbReference type="STRING" id="311410.LA5095_01966"/>
<keyword evidence="2 6" id="KW-0812">Transmembrane</keyword>
<dbReference type="OrthoDB" id="9798343at2"/>
<feature type="transmembrane region" description="Helical" evidence="6">
    <location>
        <begin position="43"/>
        <end position="66"/>
    </location>
</feature>
<evidence type="ECO:0000259" key="7">
    <source>
        <dbReference type="Pfam" id="PF07219"/>
    </source>
</evidence>
<evidence type="ECO:0000256" key="5">
    <source>
        <dbReference type="SAM" id="MobiDB-lite"/>
    </source>
</evidence>
<evidence type="ECO:0000256" key="4">
    <source>
        <dbReference type="ARBA" id="ARBA00023136"/>
    </source>
</evidence>
<dbReference type="Proteomes" id="UP000049983">
    <property type="component" value="Unassembled WGS sequence"/>
</dbReference>
<evidence type="ECO:0000256" key="1">
    <source>
        <dbReference type="ARBA" id="ARBA00004370"/>
    </source>
</evidence>
<keyword evidence="3 6" id="KW-1133">Transmembrane helix</keyword>
<dbReference type="InterPro" id="IPR010817">
    <property type="entry name" value="HemY_N"/>
</dbReference>
<gene>
    <name evidence="8" type="ORF">LA5096_00822</name>
</gene>
<comment type="subcellular location">
    <subcellularLocation>
        <location evidence="1">Membrane</location>
    </subcellularLocation>
</comment>
<name>A0A0M7A668_9HYPH</name>
<evidence type="ECO:0000313" key="8">
    <source>
        <dbReference type="EMBL" id="CTQ65698.1"/>
    </source>
</evidence>
<accession>A0A0M7A668</accession>
<evidence type="ECO:0000256" key="2">
    <source>
        <dbReference type="ARBA" id="ARBA00022692"/>
    </source>
</evidence>
<dbReference type="Gene3D" id="1.25.40.10">
    <property type="entry name" value="Tetratricopeptide repeat domain"/>
    <property type="match status" value="1"/>
</dbReference>
<protein>
    <submittedName>
        <fullName evidence="8">Heme biosynthesis-associated TPR protein</fullName>
    </submittedName>
</protein>
<evidence type="ECO:0000256" key="6">
    <source>
        <dbReference type="SAM" id="Phobius"/>
    </source>
</evidence>
<keyword evidence="4 6" id="KW-0472">Membrane</keyword>
<dbReference type="InterPro" id="IPR016982">
    <property type="entry name" value="Mms48"/>
</dbReference>
<feature type="compositionally biased region" description="Basic and acidic residues" evidence="5">
    <location>
        <begin position="599"/>
        <end position="610"/>
    </location>
</feature>
<dbReference type="RefSeq" id="WP_055114496.1">
    <property type="nucleotide sequence ID" value="NZ_CXWA01000002.1"/>
</dbReference>
<dbReference type="GeneID" id="97668264"/>
<proteinExistence type="predicted"/>
<dbReference type="AlphaFoldDB" id="A0A0M7A668"/>
<dbReference type="Pfam" id="PF07219">
    <property type="entry name" value="HemY_N"/>
    <property type="match status" value="1"/>
</dbReference>
<evidence type="ECO:0000256" key="3">
    <source>
        <dbReference type="ARBA" id="ARBA00022989"/>
    </source>
</evidence>
<sequence>MIRVFLFFLLLFGLAAGFGWVADLPGTISVSWDGYVWEQPPVVAALVVGALLAVFLIAVWIIRVILKSPQIANRFFKRRRQDKGYAALSHGLIALGTGDAKLARRHGLEADRLLSEEPAAKLLLAQTAQLAGKDDEARQRFESMLDDPETKALGLHGLFVEAERHREPVAARHYAEEAAKTSPGLEWAGKAVLGYQAVAHHWDEALKTLERNYAAKLLDKKSYRRERAVILTALAQKLEDGEPERAYSLAKEAHGLALDLVPAAVLTSRLATRRGDIRKAAKVLEATWRLSPNPELAETYAHVRTGDSAVDRLKRVKSLSAQRTNTPEGAMAIARAAIEAREFEEARTQLKKVLQSEPTRSAFLLMAEVEEAEHGDRGRMRDWLARALKAPQDKAWVADGIVSAEWQPVSPVTGKLDAFQWTNPGTAVDEDGDLVEDSLFEAPALPVAAPAEPMAAVEPAEQDPIEETKSVAEAKIVELEAEPLKKEAAPVETAVAETKPAKAPSVAVNNGKQGYEGTTDDVHHSPALSDLPDASAKPASSEPDKEDPTPAAKAAEEPDVSEDTQQDKPVSATGVDNDTGDEPAGDKEDAKSSSEMSEEDAKSEEKKADEEKADGEDDKNRPIQFPLSRMPDDPGTEDDDKDSKAKTSRPRFFN</sequence>
<keyword evidence="9" id="KW-1185">Reference proteome</keyword>
<dbReference type="PIRSF" id="PIRSF031802">
    <property type="entry name" value="UCP031802"/>
    <property type="match status" value="1"/>
</dbReference>
<evidence type="ECO:0000313" key="9">
    <source>
        <dbReference type="Proteomes" id="UP000049983"/>
    </source>
</evidence>